<keyword evidence="4" id="KW-0805">Transcription regulation</keyword>
<dbReference type="PROSITE" id="PS50110">
    <property type="entry name" value="RESPONSE_REGULATORY"/>
    <property type="match status" value="1"/>
</dbReference>
<dbReference type="InterPro" id="IPR039420">
    <property type="entry name" value="WalR-like"/>
</dbReference>
<dbReference type="GO" id="GO:0000156">
    <property type="term" value="F:phosphorelay response regulator activity"/>
    <property type="evidence" value="ECO:0007669"/>
    <property type="project" value="TreeGrafter"/>
</dbReference>
<dbReference type="PROSITE" id="PS51755">
    <property type="entry name" value="OMPR_PHOB"/>
    <property type="match status" value="1"/>
</dbReference>
<keyword evidence="5 7" id="KW-0238">DNA-binding</keyword>
<evidence type="ECO:0000256" key="6">
    <source>
        <dbReference type="ARBA" id="ARBA00023163"/>
    </source>
</evidence>
<evidence type="ECO:0000256" key="4">
    <source>
        <dbReference type="ARBA" id="ARBA00023015"/>
    </source>
</evidence>
<dbReference type="InterPro" id="IPR001867">
    <property type="entry name" value="OmpR/PhoB-type_DNA-bd"/>
</dbReference>
<dbReference type="EMBL" id="NUMG01000014">
    <property type="protein sequence ID" value="PGU01618.1"/>
    <property type="molecule type" value="Genomic_DNA"/>
</dbReference>
<dbReference type="SUPFAM" id="SSF52172">
    <property type="entry name" value="CheY-like"/>
    <property type="match status" value="1"/>
</dbReference>
<dbReference type="AlphaFoldDB" id="A0A2A8IT30"/>
<dbReference type="SMART" id="SM00862">
    <property type="entry name" value="Trans_reg_C"/>
    <property type="match status" value="1"/>
</dbReference>
<gene>
    <name evidence="7" type="ORF">COD19_12925</name>
</gene>
<evidence type="ECO:0000313" key="8">
    <source>
        <dbReference type="Proteomes" id="UP000225766"/>
    </source>
</evidence>
<dbReference type="GO" id="GO:0032993">
    <property type="term" value="C:protein-DNA complex"/>
    <property type="evidence" value="ECO:0007669"/>
    <property type="project" value="TreeGrafter"/>
</dbReference>
<dbReference type="Gene3D" id="6.10.250.690">
    <property type="match status" value="1"/>
</dbReference>
<dbReference type="GO" id="GO:0000976">
    <property type="term" value="F:transcription cis-regulatory region binding"/>
    <property type="evidence" value="ECO:0007669"/>
    <property type="project" value="TreeGrafter"/>
</dbReference>
<dbReference type="InterPro" id="IPR001789">
    <property type="entry name" value="Sig_transdc_resp-reg_receiver"/>
</dbReference>
<dbReference type="GO" id="GO:0006355">
    <property type="term" value="P:regulation of DNA-templated transcription"/>
    <property type="evidence" value="ECO:0007669"/>
    <property type="project" value="InterPro"/>
</dbReference>
<dbReference type="RefSeq" id="WP_098253253.1">
    <property type="nucleotide sequence ID" value="NZ_NUMG01000014.1"/>
</dbReference>
<sequence>MEGITINMFDVSNKKILLVDDEQDILNLLETVLKKEGFKNVYTCTSGREAIHICQQINPDFLILDVMLPDTDGYSVCQQIRQFTFVPIFFLSAKNEDLDKILGLSIGGDDYITKPFSPKEVAYKIKAFFRRNHYGKQEEVIYKFGDITIHKAQGIVLKRNQVVNLTAKEFQILLFLSQHPNYIFSKSHLYESIWEEAYLKNDNIVMVHMRHLREKLEDDPSNPQYLLTIRGLGYKLSTKGYQI</sequence>
<dbReference type="Pfam" id="PF00072">
    <property type="entry name" value="Response_reg"/>
    <property type="match status" value="1"/>
</dbReference>
<dbReference type="CDD" id="cd17574">
    <property type="entry name" value="REC_OmpR"/>
    <property type="match status" value="1"/>
</dbReference>
<reference evidence="7 8" key="1">
    <citation type="submission" date="2017-09" db="EMBL/GenBank/DDBJ databases">
        <title>Large-scale bioinformatics analysis of Bacillus genomes uncovers conserved roles of natural products in bacterial physiology.</title>
        <authorList>
            <consortium name="Agbiome Team Llc"/>
            <person name="Bleich R.M."/>
            <person name="Grubbs K.J."/>
            <person name="Santa Maria K.C."/>
            <person name="Allen S.E."/>
            <person name="Farag S."/>
            <person name="Shank E.A."/>
            <person name="Bowers A."/>
        </authorList>
    </citation>
    <scope>NUCLEOTIDE SEQUENCE [LARGE SCALE GENOMIC DNA]</scope>
    <source>
        <strain evidence="7 8">AFS040105</strain>
    </source>
</reference>
<dbReference type="PANTHER" id="PTHR48111">
    <property type="entry name" value="REGULATOR OF RPOS"/>
    <property type="match status" value="1"/>
</dbReference>
<dbReference type="Pfam" id="PF00486">
    <property type="entry name" value="Trans_reg_C"/>
    <property type="match status" value="1"/>
</dbReference>
<dbReference type="Gene3D" id="3.40.50.2300">
    <property type="match status" value="1"/>
</dbReference>
<dbReference type="Proteomes" id="UP000225766">
    <property type="component" value="Unassembled WGS sequence"/>
</dbReference>
<comment type="subcellular location">
    <subcellularLocation>
        <location evidence="1">Cytoplasm</location>
    </subcellularLocation>
</comment>
<dbReference type="CDD" id="cd00383">
    <property type="entry name" value="trans_reg_C"/>
    <property type="match status" value="1"/>
</dbReference>
<dbReference type="FunFam" id="1.10.10.10:FF:000018">
    <property type="entry name" value="DNA-binding response regulator ResD"/>
    <property type="match status" value="1"/>
</dbReference>
<keyword evidence="3" id="KW-0902">Two-component regulatory system</keyword>
<name>A0A2A8IT30_BACCE</name>
<evidence type="ECO:0000256" key="3">
    <source>
        <dbReference type="ARBA" id="ARBA00023012"/>
    </source>
</evidence>
<dbReference type="GO" id="GO:0005829">
    <property type="term" value="C:cytosol"/>
    <property type="evidence" value="ECO:0007669"/>
    <property type="project" value="TreeGrafter"/>
</dbReference>
<proteinExistence type="predicted"/>
<protein>
    <submittedName>
        <fullName evidence="7">DNA-binding response regulator</fullName>
    </submittedName>
</protein>
<dbReference type="InterPro" id="IPR011006">
    <property type="entry name" value="CheY-like_superfamily"/>
</dbReference>
<dbReference type="PANTHER" id="PTHR48111:SF52">
    <property type="entry name" value="TRANSCRIPTIONAL REGULATORY PROTEIN YVRH"/>
    <property type="match status" value="1"/>
</dbReference>
<evidence type="ECO:0000256" key="5">
    <source>
        <dbReference type="ARBA" id="ARBA00023125"/>
    </source>
</evidence>
<keyword evidence="6" id="KW-0804">Transcription</keyword>
<dbReference type="Gene3D" id="1.10.10.10">
    <property type="entry name" value="Winged helix-like DNA-binding domain superfamily/Winged helix DNA-binding domain"/>
    <property type="match status" value="1"/>
</dbReference>
<dbReference type="SMART" id="SM00448">
    <property type="entry name" value="REC"/>
    <property type="match status" value="1"/>
</dbReference>
<evidence type="ECO:0000313" key="7">
    <source>
        <dbReference type="EMBL" id="PGU01618.1"/>
    </source>
</evidence>
<dbReference type="InterPro" id="IPR036388">
    <property type="entry name" value="WH-like_DNA-bd_sf"/>
</dbReference>
<evidence type="ECO:0000256" key="2">
    <source>
        <dbReference type="ARBA" id="ARBA00022553"/>
    </source>
</evidence>
<organism evidence="7 8">
    <name type="scientific">Bacillus cereus</name>
    <dbReference type="NCBI Taxonomy" id="1396"/>
    <lineage>
        <taxon>Bacteria</taxon>
        <taxon>Bacillati</taxon>
        <taxon>Bacillota</taxon>
        <taxon>Bacilli</taxon>
        <taxon>Bacillales</taxon>
        <taxon>Bacillaceae</taxon>
        <taxon>Bacillus</taxon>
        <taxon>Bacillus cereus group</taxon>
    </lineage>
</organism>
<evidence type="ECO:0000256" key="1">
    <source>
        <dbReference type="ARBA" id="ARBA00004496"/>
    </source>
</evidence>
<comment type="caution">
    <text evidence="7">The sequence shown here is derived from an EMBL/GenBank/DDBJ whole genome shotgun (WGS) entry which is preliminary data.</text>
</comment>
<dbReference type="FunFam" id="3.40.50.2300:FF:000001">
    <property type="entry name" value="DNA-binding response regulator PhoB"/>
    <property type="match status" value="1"/>
</dbReference>
<accession>A0A2A8IT30</accession>
<keyword evidence="2" id="KW-0597">Phosphoprotein</keyword>